<proteinExistence type="predicted"/>
<feature type="region of interest" description="Disordered" evidence="1">
    <location>
        <begin position="25"/>
        <end position="65"/>
    </location>
</feature>
<protein>
    <recommendedName>
        <fullName evidence="3">CTHRC1 C-terminal domain-containing protein</fullName>
    </recommendedName>
</protein>
<dbReference type="EMBL" id="CALNXI010000598">
    <property type="protein sequence ID" value="CAH3029888.1"/>
    <property type="molecule type" value="Genomic_DNA"/>
</dbReference>
<accession>A0ABN8MNP4</accession>
<dbReference type="Proteomes" id="UP001159427">
    <property type="component" value="Unassembled WGS sequence"/>
</dbReference>
<sequence length="385" mass="41285">MKFYFPFIALLLVVTICKGNSPEKRFLRGPKGHRGPPGHKGPPGHRGPPGPVGSPGIPGTPGDSQPQIYKQCAYKTSRTTAFDGPIHECNFVKAEKDTFLRAAYIGNIGFTAGCLPCCKRWFFTFNGKECQTPSAIAGVLSHEKGLKQFNELRPVKIEGYCGGIPKGKVQVQFNVGGCPGCNPPCNGDHGGIQATKIIVEERFLRGPKGHRGPPGHKGPPGHRGPPGPVGSPGIPGTPGDSQLQIYKQCAYKTSRTIAFDGPIHECNFVKAKKDTFLRAAYIGNIGFTAGCLPCCKRWFFTFNGKECQTPSAIEGVLSHEKGLKWFNEPQPVKIEGYCGGIPEGKVQVQFNVGDCLGSHPPCSTVSHGGIQATKIIIEEVEPPVA</sequence>
<organism evidence="4 5">
    <name type="scientific">Porites evermanni</name>
    <dbReference type="NCBI Taxonomy" id="104178"/>
    <lineage>
        <taxon>Eukaryota</taxon>
        <taxon>Metazoa</taxon>
        <taxon>Cnidaria</taxon>
        <taxon>Anthozoa</taxon>
        <taxon>Hexacorallia</taxon>
        <taxon>Scleractinia</taxon>
        <taxon>Fungiina</taxon>
        <taxon>Poritidae</taxon>
        <taxon>Porites</taxon>
    </lineage>
</organism>
<evidence type="ECO:0000313" key="5">
    <source>
        <dbReference type="Proteomes" id="UP001159427"/>
    </source>
</evidence>
<feature type="signal peptide" evidence="2">
    <location>
        <begin position="1"/>
        <end position="19"/>
    </location>
</feature>
<dbReference type="InterPro" id="IPR057873">
    <property type="entry name" value="CTHRC1_C"/>
</dbReference>
<gene>
    <name evidence="4" type="ORF">PEVE_00036892</name>
</gene>
<feature type="compositionally biased region" description="Basic residues" evidence="1">
    <location>
        <begin position="205"/>
        <end position="214"/>
    </location>
</feature>
<dbReference type="InterPro" id="IPR050149">
    <property type="entry name" value="Collagen_superfamily"/>
</dbReference>
<dbReference type="InterPro" id="IPR008160">
    <property type="entry name" value="Collagen"/>
</dbReference>
<feature type="region of interest" description="Disordered" evidence="1">
    <location>
        <begin position="205"/>
        <end position="237"/>
    </location>
</feature>
<feature type="chain" id="PRO_5046374252" description="CTHRC1 C-terminal domain-containing protein" evidence="2">
    <location>
        <begin position="20"/>
        <end position="385"/>
    </location>
</feature>
<reference evidence="4 5" key="1">
    <citation type="submission" date="2022-05" db="EMBL/GenBank/DDBJ databases">
        <authorList>
            <consortium name="Genoscope - CEA"/>
            <person name="William W."/>
        </authorList>
    </citation>
    <scope>NUCLEOTIDE SEQUENCE [LARGE SCALE GENOMIC DNA]</scope>
</reference>
<comment type="caution">
    <text evidence="4">The sequence shown here is derived from an EMBL/GenBank/DDBJ whole genome shotgun (WGS) entry which is preliminary data.</text>
</comment>
<dbReference type="Pfam" id="PF01391">
    <property type="entry name" value="Collagen"/>
    <property type="match status" value="2"/>
</dbReference>
<feature type="domain" description="CTHRC1 C-terminal" evidence="3">
    <location>
        <begin position="69"/>
        <end position="181"/>
    </location>
</feature>
<feature type="domain" description="CTHRC1 C-terminal" evidence="3">
    <location>
        <begin position="244"/>
        <end position="359"/>
    </location>
</feature>
<keyword evidence="2" id="KW-0732">Signal</keyword>
<feature type="compositionally biased region" description="Basic residues" evidence="1">
    <location>
        <begin position="27"/>
        <end position="37"/>
    </location>
</feature>
<evidence type="ECO:0000313" key="4">
    <source>
        <dbReference type="EMBL" id="CAH3029888.1"/>
    </source>
</evidence>
<evidence type="ECO:0000256" key="2">
    <source>
        <dbReference type="SAM" id="SignalP"/>
    </source>
</evidence>
<dbReference type="PANTHER" id="PTHR24023">
    <property type="entry name" value="COLLAGEN ALPHA"/>
    <property type="match status" value="1"/>
</dbReference>
<dbReference type="PANTHER" id="PTHR24023:SF1082">
    <property type="entry name" value="COLLAGEN TRIPLE HELIX REPEAT"/>
    <property type="match status" value="1"/>
</dbReference>
<evidence type="ECO:0000256" key="1">
    <source>
        <dbReference type="SAM" id="MobiDB-lite"/>
    </source>
</evidence>
<name>A0ABN8MNP4_9CNID</name>
<dbReference type="Pfam" id="PF25815">
    <property type="entry name" value="CTHRC1_C"/>
    <property type="match status" value="2"/>
</dbReference>
<keyword evidence="5" id="KW-1185">Reference proteome</keyword>
<evidence type="ECO:0000259" key="3">
    <source>
        <dbReference type="Pfam" id="PF25815"/>
    </source>
</evidence>